<name>A0A8J5K766_HOMAM</name>
<accession>A0A8J5K766</accession>
<dbReference type="PROSITE" id="PS50082">
    <property type="entry name" value="WD_REPEATS_2"/>
    <property type="match status" value="4"/>
</dbReference>
<dbReference type="PANTHER" id="PTHR22847">
    <property type="entry name" value="WD40 REPEAT PROTEIN"/>
    <property type="match status" value="1"/>
</dbReference>
<dbReference type="PANTHER" id="PTHR22847:SF637">
    <property type="entry name" value="WD REPEAT DOMAIN 5B"/>
    <property type="match status" value="1"/>
</dbReference>
<evidence type="ECO:0000256" key="3">
    <source>
        <dbReference type="PROSITE-ProRule" id="PRU00221"/>
    </source>
</evidence>
<dbReference type="PROSITE" id="PS00678">
    <property type="entry name" value="WD_REPEATS_1"/>
    <property type="match status" value="1"/>
</dbReference>
<dbReference type="PRINTS" id="PR00320">
    <property type="entry name" value="GPROTEINBRPT"/>
</dbReference>
<dbReference type="InterPro" id="IPR001680">
    <property type="entry name" value="WD40_rpt"/>
</dbReference>
<keyword evidence="1 3" id="KW-0853">WD repeat</keyword>
<dbReference type="InterPro" id="IPR020472">
    <property type="entry name" value="WD40_PAC1"/>
</dbReference>
<dbReference type="CDD" id="cd00200">
    <property type="entry name" value="WD40"/>
    <property type="match status" value="1"/>
</dbReference>
<dbReference type="GO" id="GO:1990234">
    <property type="term" value="C:transferase complex"/>
    <property type="evidence" value="ECO:0007669"/>
    <property type="project" value="UniProtKB-ARBA"/>
</dbReference>
<feature type="repeat" description="WD" evidence="3">
    <location>
        <begin position="239"/>
        <end position="278"/>
    </location>
</feature>
<evidence type="ECO:0000256" key="4">
    <source>
        <dbReference type="SAM" id="MobiDB-lite"/>
    </source>
</evidence>
<evidence type="ECO:0000256" key="1">
    <source>
        <dbReference type="ARBA" id="ARBA00022574"/>
    </source>
</evidence>
<dbReference type="SUPFAM" id="SSF50978">
    <property type="entry name" value="WD40 repeat-like"/>
    <property type="match status" value="1"/>
</dbReference>
<keyword evidence="2" id="KW-0677">Repeat</keyword>
<dbReference type="Proteomes" id="UP000747542">
    <property type="component" value="Unassembled WGS sequence"/>
</dbReference>
<dbReference type="EMBL" id="JAHLQT010018664">
    <property type="protein sequence ID" value="KAG7168903.1"/>
    <property type="molecule type" value="Genomic_DNA"/>
</dbReference>
<sequence length="355" mass="38397">MGSGITKELGKLPLETLCDHDGGINCIGASDDESLLVTGSEDKTARVWAIGGKETECIGIIKGHTSYITCVTVHDTFAITGSADNTLRKWDIIDCHESRITRVLCTGEYLVSTSQDHTARAWYFDEDDLEEHTSKSVCIKIFEKFEGHTECVSCMATDVTGKVLYTGGADKTLRSWDVATAVCYRVFKGHLGQIVCMVVLKQLVYSGDGVGEVKCWDAGSPETVTIKTKATEVGPMTTFYGHKNTVNAIKFHRGLLYTASSDNYIRAFDAKTSEPRAIYEGHKIGVNCIIICASKLYSGSTDTTLIVWGLSKLGNENEEEASDDDDGDNDSSSSGDSSSSDDSSSSGKKGVKHIV</sequence>
<keyword evidence="6" id="KW-1185">Reference proteome</keyword>
<evidence type="ECO:0000256" key="2">
    <source>
        <dbReference type="ARBA" id="ARBA00022737"/>
    </source>
</evidence>
<gene>
    <name evidence="5" type="primary">Wdr86-L3</name>
    <name evidence="5" type="ORF">Hamer_G011579</name>
</gene>
<dbReference type="SMART" id="SM00320">
    <property type="entry name" value="WD40"/>
    <property type="match status" value="6"/>
</dbReference>
<reference evidence="5" key="1">
    <citation type="journal article" date="2021" name="Sci. Adv.">
        <title>The American lobster genome reveals insights on longevity, neural, and immune adaptations.</title>
        <authorList>
            <person name="Polinski J.M."/>
            <person name="Zimin A.V."/>
            <person name="Clark K.F."/>
            <person name="Kohn A.B."/>
            <person name="Sadowski N."/>
            <person name="Timp W."/>
            <person name="Ptitsyn A."/>
            <person name="Khanna P."/>
            <person name="Romanova D.Y."/>
            <person name="Williams P."/>
            <person name="Greenwood S.J."/>
            <person name="Moroz L.L."/>
            <person name="Walt D.R."/>
            <person name="Bodnar A.G."/>
        </authorList>
    </citation>
    <scope>NUCLEOTIDE SEQUENCE</scope>
    <source>
        <strain evidence="5">GMGI-L3</strain>
    </source>
</reference>
<evidence type="ECO:0000313" key="5">
    <source>
        <dbReference type="EMBL" id="KAG7168903.1"/>
    </source>
</evidence>
<dbReference type="InterPro" id="IPR036322">
    <property type="entry name" value="WD40_repeat_dom_sf"/>
</dbReference>
<evidence type="ECO:0000313" key="6">
    <source>
        <dbReference type="Proteomes" id="UP000747542"/>
    </source>
</evidence>
<comment type="caution">
    <text evidence="5">The sequence shown here is derived from an EMBL/GenBank/DDBJ whole genome shotgun (WGS) entry which is preliminary data.</text>
</comment>
<dbReference type="PROSITE" id="PS50294">
    <property type="entry name" value="WD_REPEATS_REGION"/>
    <property type="match status" value="3"/>
</dbReference>
<feature type="compositionally biased region" description="Low complexity" evidence="4">
    <location>
        <begin position="330"/>
        <end position="347"/>
    </location>
</feature>
<feature type="repeat" description="WD" evidence="3">
    <location>
        <begin position="61"/>
        <end position="92"/>
    </location>
</feature>
<feature type="region of interest" description="Disordered" evidence="4">
    <location>
        <begin position="316"/>
        <end position="355"/>
    </location>
</feature>
<dbReference type="AlphaFoldDB" id="A0A8J5K766"/>
<feature type="repeat" description="WD" evidence="3">
    <location>
        <begin position="145"/>
        <end position="186"/>
    </location>
</feature>
<protein>
    <submittedName>
        <fullName evidence="5">WD repeat-containing protein 86-like 3</fullName>
    </submittedName>
</protein>
<dbReference type="InterPro" id="IPR015943">
    <property type="entry name" value="WD40/YVTN_repeat-like_dom_sf"/>
</dbReference>
<feature type="compositionally biased region" description="Acidic residues" evidence="4">
    <location>
        <begin position="316"/>
        <end position="329"/>
    </location>
</feature>
<proteinExistence type="predicted"/>
<organism evidence="5 6">
    <name type="scientific">Homarus americanus</name>
    <name type="common">American lobster</name>
    <dbReference type="NCBI Taxonomy" id="6706"/>
    <lineage>
        <taxon>Eukaryota</taxon>
        <taxon>Metazoa</taxon>
        <taxon>Ecdysozoa</taxon>
        <taxon>Arthropoda</taxon>
        <taxon>Crustacea</taxon>
        <taxon>Multicrustacea</taxon>
        <taxon>Malacostraca</taxon>
        <taxon>Eumalacostraca</taxon>
        <taxon>Eucarida</taxon>
        <taxon>Decapoda</taxon>
        <taxon>Pleocyemata</taxon>
        <taxon>Astacidea</taxon>
        <taxon>Nephropoidea</taxon>
        <taxon>Nephropidae</taxon>
        <taxon>Homarus</taxon>
    </lineage>
</organism>
<dbReference type="Gene3D" id="2.130.10.10">
    <property type="entry name" value="YVTN repeat-like/Quinoprotein amine dehydrogenase"/>
    <property type="match status" value="3"/>
</dbReference>
<dbReference type="Pfam" id="PF00400">
    <property type="entry name" value="WD40"/>
    <property type="match status" value="6"/>
</dbReference>
<dbReference type="InterPro" id="IPR019775">
    <property type="entry name" value="WD40_repeat_CS"/>
</dbReference>
<feature type="repeat" description="WD" evidence="3">
    <location>
        <begin position="17"/>
        <end position="48"/>
    </location>
</feature>